<gene>
    <name evidence="2" type="ORF">D0435_06390</name>
</gene>
<keyword evidence="3" id="KW-1185">Reference proteome</keyword>
<dbReference type="Proteomes" id="UP000446866">
    <property type="component" value="Unassembled WGS sequence"/>
</dbReference>
<organism evidence="2 3">
    <name type="scientific">Anaerotruncus colihominis</name>
    <dbReference type="NCBI Taxonomy" id="169435"/>
    <lineage>
        <taxon>Bacteria</taxon>
        <taxon>Bacillati</taxon>
        <taxon>Bacillota</taxon>
        <taxon>Clostridia</taxon>
        <taxon>Eubacteriales</taxon>
        <taxon>Oscillospiraceae</taxon>
        <taxon>Anaerotruncus</taxon>
    </lineage>
</organism>
<accession>A0A845QMJ0</accession>
<feature type="transmembrane region" description="Helical" evidence="1">
    <location>
        <begin position="71"/>
        <end position="90"/>
    </location>
</feature>
<protein>
    <submittedName>
        <fullName evidence="2">Uncharacterized protein</fullName>
    </submittedName>
</protein>
<dbReference type="AlphaFoldDB" id="A0A845QMJ0"/>
<name>A0A845QMJ0_9FIRM</name>
<keyword evidence="1" id="KW-1133">Transmembrane helix</keyword>
<comment type="caution">
    <text evidence="2">The sequence shown here is derived from an EMBL/GenBank/DDBJ whole genome shotgun (WGS) entry which is preliminary data.</text>
</comment>
<keyword evidence="1" id="KW-0812">Transmembrane</keyword>
<reference evidence="2 3" key="1">
    <citation type="submission" date="2018-08" db="EMBL/GenBank/DDBJ databases">
        <title>Murine metabolic-syndrome-specific gut microbial biobank.</title>
        <authorList>
            <person name="Liu C."/>
        </authorList>
    </citation>
    <scope>NUCLEOTIDE SEQUENCE [LARGE SCALE GENOMIC DNA]</scope>
    <source>
        <strain evidence="2 3">28</strain>
    </source>
</reference>
<keyword evidence="1" id="KW-0472">Membrane</keyword>
<evidence type="ECO:0000313" key="2">
    <source>
        <dbReference type="EMBL" id="NBH61278.1"/>
    </source>
</evidence>
<evidence type="ECO:0000256" key="1">
    <source>
        <dbReference type="SAM" id="Phobius"/>
    </source>
</evidence>
<sequence>MPILFIQARFLLVYMLGRKLPAKQNKGDHFMQGHFSVINKRGFITSCILIFISILGFAYSLFRQVGGGSKLWIVPLILFACFALISLLILRGVATAGVDVQNGQVIFAAAGGNGLRAPQFSLSDLESVQLYNSDGPIANPESSVLAGAKVVFTTKNDQQFVYYPVTITYKQFLNLKQGLTQLQSLL</sequence>
<evidence type="ECO:0000313" key="3">
    <source>
        <dbReference type="Proteomes" id="UP000446866"/>
    </source>
</evidence>
<proteinExistence type="predicted"/>
<feature type="transmembrane region" description="Helical" evidence="1">
    <location>
        <begin position="41"/>
        <end position="62"/>
    </location>
</feature>
<dbReference type="EMBL" id="QXWK01000010">
    <property type="protein sequence ID" value="NBH61278.1"/>
    <property type="molecule type" value="Genomic_DNA"/>
</dbReference>